<evidence type="ECO:0000256" key="8">
    <source>
        <dbReference type="PIRSR" id="PIRSR004682-1"/>
    </source>
</evidence>
<dbReference type="STRING" id="326474.AWB65_05472"/>
<dbReference type="InterPro" id="IPR006549">
    <property type="entry name" value="HAD-SF_hydro_IIIA"/>
</dbReference>
<dbReference type="PANTHER" id="PTHR42891">
    <property type="entry name" value="D-GLYCERO-BETA-D-MANNO-HEPTOSE-1,7-BISPHOSPHATE 7-PHOSPHATASE"/>
    <property type="match status" value="1"/>
</dbReference>
<proteinExistence type="inferred from homology"/>
<feature type="binding site" evidence="10">
    <location>
        <position position="9"/>
    </location>
    <ligand>
        <name>Mg(2+)</name>
        <dbReference type="ChEBI" id="CHEBI:18420"/>
    </ligand>
</feature>
<dbReference type="InterPro" id="IPR004446">
    <property type="entry name" value="Heptose_bisP_phosphatase"/>
</dbReference>
<feature type="binding site" evidence="10">
    <location>
        <position position="92"/>
    </location>
    <ligand>
        <name>Zn(2+)</name>
        <dbReference type="ChEBI" id="CHEBI:29105"/>
    </ligand>
</feature>
<dbReference type="NCBIfam" id="TIGR01656">
    <property type="entry name" value="Histidinol-ppas"/>
    <property type="match status" value="1"/>
</dbReference>
<evidence type="ECO:0000256" key="5">
    <source>
        <dbReference type="ARBA" id="ARBA00023277"/>
    </source>
</evidence>
<dbReference type="GO" id="GO:0016791">
    <property type="term" value="F:phosphatase activity"/>
    <property type="evidence" value="ECO:0007669"/>
    <property type="project" value="InterPro"/>
</dbReference>
<dbReference type="PANTHER" id="PTHR42891:SF1">
    <property type="entry name" value="D-GLYCERO-BETA-D-MANNO-HEPTOSE-1,7-BISPHOSPHATE 7-PHOSPHATASE"/>
    <property type="match status" value="1"/>
</dbReference>
<dbReference type="AlphaFoldDB" id="A0A158IVK2"/>
<keyword evidence="3 10" id="KW-0479">Metal-binding</keyword>
<evidence type="ECO:0000256" key="4">
    <source>
        <dbReference type="ARBA" id="ARBA00022801"/>
    </source>
</evidence>
<dbReference type="Proteomes" id="UP000054977">
    <property type="component" value="Unassembled WGS sequence"/>
</dbReference>
<evidence type="ECO:0000256" key="3">
    <source>
        <dbReference type="ARBA" id="ARBA00022723"/>
    </source>
</evidence>
<feature type="site" description="Contributes to substrate recognition" evidence="9">
    <location>
        <position position="108"/>
    </location>
</feature>
<accession>A0A158IVK2</accession>
<dbReference type="NCBIfam" id="TIGR01662">
    <property type="entry name" value="HAD-SF-IIIA"/>
    <property type="match status" value="1"/>
</dbReference>
<feature type="binding site" evidence="10">
    <location>
        <position position="90"/>
    </location>
    <ligand>
        <name>Zn(2+)</name>
        <dbReference type="ChEBI" id="CHEBI:29105"/>
    </ligand>
</feature>
<comment type="caution">
    <text evidence="11">The sequence shown here is derived from an EMBL/GenBank/DDBJ whole genome shotgun (WGS) entry which is preliminary data.</text>
</comment>
<comment type="similarity">
    <text evidence="7">Belongs to the gmhB family.</text>
</comment>
<evidence type="ECO:0000256" key="2">
    <source>
        <dbReference type="ARBA" id="ARBA00022490"/>
    </source>
</evidence>
<dbReference type="InterPro" id="IPR006543">
    <property type="entry name" value="Histidinol-phos"/>
</dbReference>
<dbReference type="EMBL" id="FCNW02000045">
    <property type="protein sequence ID" value="SAL60608.1"/>
    <property type="molecule type" value="Genomic_DNA"/>
</dbReference>
<feature type="active site" description="Nucleophile" evidence="8">
    <location>
        <position position="11"/>
    </location>
</feature>
<evidence type="ECO:0000256" key="9">
    <source>
        <dbReference type="PIRSR" id="PIRSR004682-3"/>
    </source>
</evidence>
<feature type="binding site" evidence="10">
    <location>
        <position position="107"/>
    </location>
    <ligand>
        <name>Zn(2+)</name>
        <dbReference type="ChEBI" id="CHEBI:29105"/>
    </ligand>
</feature>
<protein>
    <recommendedName>
        <fullName evidence="6 7">D,D-heptose 1,7-bisphosphate phosphatase</fullName>
        <ecNumber evidence="7">3.1.3.-</ecNumber>
    </recommendedName>
</protein>
<feature type="binding site" evidence="10">
    <location>
        <position position="105"/>
    </location>
    <ligand>
        <name>Zn(2+)</name>
        <dbReference type="ChEBI" id="CHEBI:29105"/>
    </ligand>
</feature>
<keyword evidence="10" id="KW-0862">Zinc</keyword>
<keyword evidence="12" id="KW-1185">Reference proteome</keyword>
<dbReference type="GO" id="GO:0046872">
    <property type="term" value="F:metal ion binding"/>
    <property type="evidence" value="ECO:0007669"/>
    <property type="project" value="UniProtKB-KW"/>
</dbReference>
<dbReference type="EC" id="3.1.3.-" evidence="7"/>
<dbReference type="SUPFAM" id="SSF56784">
    <property type="entry name" value="HAD-like"/>
    <property type="match status" value="1"/>
</dbReference>
<dbReference type="GO" id="GO:0005975">
    <property type="term" value="P:carbohydrate metabolic process"/>
    <property type="evidence" value="ECO:0007669"/>
    <property type="project" value="InterPro"/>
</dbReference>
<keyword evidence="2 7" id="KW-0963">Cytoplasm</keyword>
<name>A0A158IVK2_9BURK</name>
<keyword evidence="10" id="KW-0460">Magnesium</keyword>
<sequence>MSSAAIFLDKDGTLLEDVPYNVDPNAMKLAPGAREALAIFADLGALIFVISNQGGVARGRFEIGALDGVEARLHELFASCGATLSGVYWCPHDAQGTVAPYNCACDCRKPAPGMLLRAAREHDLALERSWFVGDILDDVEAGRRAGCRTVLIDNGNETVWRRGPLREPHVFAVDMHRAALTIRESMANPEAAR</sequence>
<comment type="cofactor">
    <cofactor evidence="10">
        <name>Zn(2+)</name>
        <dbReference type="ChEBI" id="CHEBI:29105"/>
    </cofactor>
</comment>
<dbReference type="OrthoDB" id="9781367at2"/>
<evidence type="ECO:0000256" key="1">
    <source>
        <dbReference type="ARBA" id="ARBA00004496"/>
    </source>
</evidence>
<feature type="binding site" evidence="10">
    <location>
        <position position="134"/>
    </location>
    <ligand>
        <name>Mg(2+)</name>
        <dbReference type="ChEBI" id="CHEBI:18420"/>
    </ligand>
</feature>
<evidence type="ECO:0000256" key="6">
    <source>
        <dbReference type="ARBA" id="ARBA00031828"/>
    </source>
</evidence>
<dbReference type="Gene3D" id="3.40.50.1000">
    <property type="entry name" value="HAD superfamily/HAD-like"/>
    <property type="match status" value="1"/>
</dbReference>
<organism evidence="11 12">
    <name type="scientific">Caballeronia humi</name>
    <dbReference type="NCBI Taxonomy" id="326474"/>
    <lineage>
        <taxon>Bacteria</taxon>
        <taxon>Pseudomonadati</taxon>
        <taxon>Pseudomonadota</taxon>
        <taxon>Betaproteobacteria</taxon>
        <taxon>Burkholderiales</taxon>
        <taxon>Burkholderiaceae</taxon>
        <taxon>Caballeronia</taxon>
    </lineage>
</organism>
<dbReference type="GO" id="GO:0005737">
    <property type="term" value="C:cytoplasm"/>
    <property type="evidence" value="ECO:0007669"/>
    <property type="project" value="UniProtKB-SubCell"/>
</dbReference>
<reference evidence="11" key="1">
    <citation type="submission" date="2016-01" db="EMBL/GenBank/DDBJ databases">
        <authorList>
            <person name="Peeters C."/>
        </authorList>
    </citation>
    <scope>NUCLEOTIDE SEQUENCE [LARGE SCALE GENOMIC DNA]</scope>
    <source>
        <strain evidence="11">LMG 22934</strain>
    </source>
</reference>
<dbReference type="PIRSF" id="PIRSF004682">
    <property type="entry name" value="GmhB"/>
    <property type="match status" value="1"/>
</dbReference>
<dbReference type="RefSeq" id="WP_087670135.1">
    <property type="nucleotide sequence ID" value="NZ_FCNW02000045.1"/>
</dbReference>
<keyword evidence="5 7" id="KW-0119">Carbohydrate metabolism</keyword>
<keyword evidence="4 7" id="KW-0378">Hydrolase</keyword>
<dbReference type="InterPro" id="IPR036412">
    <property type="entry name" value="HAD-like_sf"/>
</dbReference>
<gene>
    <name evidence="11" type="ORF">AWB65_05472</name>
</gene>
<evidence type="ECO:0000256" key="10">
    <source>
        <dbReference type="PIRSR" id="PIRSR004682-4"/>
    </source>
</evidence>
<dbReference type="InterPro" id="IPR023214">
    <property type="entry name" value="HAD_sf"/>
</dbReference>
<evidence type="ECO:0000313" key="12">
    <source>
        <dbReference type="Proteomes" id="UP000054977"/>
    </source>
</evidence>
<comment type="cofactor">
    <cofactor evidence="10">
        <name>Mg(2+)</name>
        <dbReference type="ChEBI" id="CHEBI:18420"/>
    </cofactor>
</comment>
<evidence type="ECO:0000256" key="7">
    <source>
        <dbReference type="PIRNR" id="PIRNR004682"/>
    </source>
</evidence>
<feature type="binding site" evidence="10">
    <location>
        <position position="11"/>
    </location>
    <ligand>
        <name>Mg(2+)</name>
        <dbReference type="ChEBI" id="CHEBI:18420"/>
    </ligand>
</feature>
<dbReference type="CDD" id="cd07503">
    <property type="entry name" value="HAD_HisB-N"/>
    <property type="match status" value="1"/>
</dbReference>
<feature type="active site" description="Nucleophile" evidence="8">
    <location>
        <position position="9"/>
    </location>
</feature>
<dbReference type="Pfam" id="PF13242">
    <property type="entry name" value="Hydrolase_like"/>
    <property type="match status" value="1"/>
</dbReference>
<comment type="subcellular location">
    <subcellularLocation>
        <location evidence="1 7">Cytoplasm</location>
    </subcellularLocation>
</comment>
<feature type="site" description="Stabilizes the phosphoryl group" evidence="9">
    <location>
        <position position="51"/>
    </location>
</feature>
<evidence type="ECO:0000313" key="11">
    <source>
        <dbReference type="EMBL" id="SAL60608.1"/>
    </source>
</evidence>
<feature type="site" description="Stabilizes the phosphoryl group" evidence="9">
    <location>
        <position position="109"/>
    </location>
</feature>